<keyword evidence="1" id="KW-0812">Transmembrane</keyword>
<evidence type="ECO:0000259" key="2">
    <source>
        <dbReference type="Pfam" id="PF16506"/>
    </source>
</evidence>
<evidence type="ECO:0000256" key="1">
    <source>
        <dbReference type="SAM" id="Phobius"/>
    </source>
</evidence>
<accession>A0A0P0UW84</accession>
<feature type="domain" description="Putative virion glycoprotein N-terminal" evidence="2">
    <location>
        <begin position="20"/>
        <end position="303"/>
    </location>
</feature>
<keyword evidence="1" id="KW-0472">Membrane</keyword>
<reference evidence="3" key="1">
    <citation type="journal article" date="2016" name="Arch. Virol.">
        <title>Characterization of a novel negevirus isolated from Aedes larvae collected in a subarctic region of Japan.</title>
        <authorList>
            <person name="Kawakami K."/>
            <person name="Kurnia Y.W."/>
            <person name="Fujita R."/>
            <person name="Ito T."/>
            <person name="Isawa H."/>
            <person name="Asano S."/>
            <person name="Binh N.D."/>
            <person name="Bando H."/>
        </authorList>
    </citation>
    <scope>NUCLEOTIDE SEQUENCE</scope>
    <source>
        <strain evidence="3">Nona 1</strain>
    </source>
</reference>
<name>A0A0P0UW84_9VIRU</name>
<keyword evidence="1" id="KW-1133">Transmembrane helix</keyword>
<dbReference type="EMBL" id="AB972669">
    <property type="protein sequence ID" value="BAS69361.1"/>
    <property type="molecule type" value="Genomic_RNA"/>
</dbReference>
<dbReference type="InterPro" id="IPR032433">
    <property type="entry name" value="DiSB-ORF2_chro"/>
</dbReference>
<proteinExistence type="predicted"/>
<dbReference type="Pfam" id="PF16506">
    <property type="entry name" value="DiSB-ORF2_chro"/>
    <property type="match status" value="1"/>
</dbReference>
<organism evidence="3">
    <name type="scientific">Negevirus Nona 1</name>
    <dbReference type="NCBI Taxonomy" id="1615760"/>
    <lineage>
        <taxon>Viruses</taxon>
        <taxon>Riboviria</taxon>
        <taxon>Negevirus</taxon>
    </lineage>
</organism>
<sequence>MRLHFVGEFDISPYKFDPECLSVYRTNDWFFSKCELPSNCSKPLVDVIDRNWLGQETVLCHGVHPSETSDRMNFFSMEFVPSNFTFGRPITIDGREFTRFEDFVPVSFFEWFYMVKSPGDSYGIVPKFCSETYRDSTTLPPNVNVKSDGNTLCLTEIQHDQSDCRPKWYPSYHSIFADIDFPVEFSGVPYSPGSYSATNNKVIGADVYMKDNLGNTPTHVIDKVGGAYMVTYSPYNGLGPIYIVKATSVIPKGDSRCFELQSRYHSPFEILIAKISKFFRQELEYLLEFLIAFAEKIASILIAILGEIMNVVLSLIPYGDLFYTSAFLAAVTYLFTRDVILALVPNIAIYLVRIYLKSAI</sequence>
<protein>
    <recommendedName>
        <fullName evidence="2">Putative virion glycoprotein N-terminal domain-containing protein</fullName>
    </recommendedName>
</protein>
<evidence type="ECO:0000313" key="3">
    <source>
        <dbReference type="EMBL" id="BAS69361.1"/>
    </source>
</evidence>
<feature type="transmembrane region" description="Helical" evidence="1">
    <location>
        <begin position="339"/>
        <end position="356"/>
    </location>
</feature>